<evidence type="ECO:0000313" key="5">
    <source>
        <dbReference type="Proteomes" id="UP000181899"/>
    </source>
</evidence>
<evidence type="ECO:0000313" key="4">
    <source>
        <dbReference type="EMBL" id="SFN76890.1"/>
    </source>
</evidence>
<gene>
    <name evidence="4" type="ORF">SAMN04488695_10512</name>
</gene>
<dbReference type="PANTHER" id="PTHR44196:SF1">
    <property type="entry name" value="DEHYDROGENASE_REDUCTASE SDR FAMILY MEMBER 7B"/>
    <property type="match status" value="1"/>
</dbReference>
<dbReference type="CDD" id="cd05233">
    <property type="entry name" value="SDR_c"/>
    <property type="match status" value="1"/>
</dbReference>
<keyword evidence="2" id="KW-0560">Oxidoreductase</keyword>
<sequence>MNMQNLKDRWVLVTGASRGLGELIAIFMAEQGCHLILHGREIKNLENTAEAVRKYNRKVHMVSCELSDLTAVDGMLQSIDSLGVDVDVIFNNAGYQIGYHENYYNTPDDDFILSYKINTVAPIKICYHFLPKMTERGFGRIINTTSDIANEPQQAGYSASKAALDKLTVDLAGKLSGTGVTLNLVNPSWCQTDLGGPYAPHKPESALPGLVLPAFSSEKINGQRINAQEYRDMTLSDALGKLEKH</sequence>
<dbReference type="PANTHER" id="PTHR44196">
    <property type="entry name" value="DEHYDROGENASE/REDUCTASE SDR FAMILY MEMBER 7B"/>
    <property type="match status" value="1"/>
</dbReference>
<proteinExistence type="inferred from homology"/>
<evidence type="ECO:0000256" key="1">
    <source>
        <dbReference type="ARBA" id="ARBA00006484"/>
    </source>
</evidence>
<dbReference type="Gene3D" id="3.40.50.720">
    <property type="entry name" value="NAD(P)-binding Rossmann-like Domain"/>
    <property type="match status" value="1"/>
</dbReference>
<dbReference type="PRINTS" id="PR00081">
    <property type="entry name" value="GDHRDH"/>
</dbReference>
<dbReference type="GO" id="GO:0016491">
    <property type="term" value="F:oxidoreductase activity"/>
    <property type="evidence" value="ECO:0007669"/>
    <property type="project" value="UniProtKB-KW"/>
</dbReference>
<dbReference type="EMBL" id="FOVK01000005">
    <property type="protein sequence ID" value="SFN76890.1"/>
    <property type="molecule type" value="Genomic_DNA"/>
</dbReference>
<dbReference type="Proteomes" id="UP000181899">
    <property type="component" value="Unassembled WGS sequence"/>
</dbReference>
<evidence type="ECO:0000256" key="2">
    <source>
        <dbReference type="ARBA" id="ARBA00023002"/>
    </source>
</evidence>
<organism evidence="4 5">
    <name type="scientific">Proteiniclasticum ruminis</name>
    <dbReference type="NCBI Taxonomy" id="398199"/>
    <lineage>
        <taxon>Bacteria</taxon>
        <taxon>Bacillati</taxon>
        <taxon>Bacillota</taxon>
        <taxon>Clostridia</taxon>
        <taxon>Eubacteriales</taxon>
        <taxon>Clostridiaceae</taxon>
        <taxon>Proteiniclasticum</taxon>
    </lineage>
</organism>
<reference evidence="4 5" key="1">
    <citation type="submission" date="2016-10" db="EMBL/GenBank/DDBJ databases">
        <authorList>
            <person name="de Groot N.N."/>
        </authorList>
    </citation>
    <scope>NUCLEOTIDE SEQUENCE [LARGE SCALE GENOMIC DNA]</scope>
    <source>
        <strain evidence="4 5">ML2</strain>
    </source>
</reference>
<dbReference type="InterPro" id="IPR002347">
    <property type="entry name" value="SDR_fam"/>
</dbReference>
<comment type="similarity">
    <text evidence="1 3">Belongs to the short-chain dehydrogenases/reductases (SDR) family.</text>
</comment>
<protein>
    <submittedName>
        <fullName evidence="4">Short-chain dehydrogenase</fullName>
    </submittedName>
</protein>
<keyword evidence="5" id="KW-1185">Reference proteome</keyword>
<dbReference type="AlphaFoldDB" id="A0A1I5BQ99"/>
<dbReference type="InterPro" id="IPR036291">
    <property type="entry name" value="NAD(P)-bd_dom_sf"/>
</dbReference>
<accession>A0A1I5BQ99</accession>
<dbReference type="SUPFAM" id="SSF51735">
    <property type="entry name" value="NAD(P)-binding Rossmann-fold domains"/>
    <property type="match status" value="1"/>
</dbReference>
<name>A0A1I5BQ99_9CLOT</name>
<evidence type="ECO:0000256" key="3">
    <source>
        <dbReference type="RuleBase" id="RU000363"/>
    </source>
</evidence>
<dbReference type="Pfam" id="PF00106">
    <property type="entry name" value="adh_short"/>
    <property type="match status" value="1"/>
</dbReference>
<dbReference type="PRINTS" id="PR00080">
    <property type="entry name" value="SDRFAMILY"/>
</dbReference>
<dbReference type="GO" id="GO:0016020">
    <property type="term" value="C:membrane"/>
    <property type="evidence" value="ECO:0007669"/>
    <property type="project" value="TreeGrafter"/>
</dbReference>